<dbReference type="Proteomes" id="UP000053424">
    <property type="component" value="Unassembled WGS sequence"/>
</dbReference>
<evidence type="ECO:0000313" key="1">
    <source>
        <dbReference type="EMBL" id="KIM38399.1"/>
    </source>
</evidence>
<reference evidence="2" key="2">
    <citation type="submission" date="2015-01" db="EMBL/GenBank/DDBJ databases">
        <title>Evolutionary Origins and Diversification of the Mycorrhizal Mutualists.</title>
        <authorList>
            <consortium name="DOE Joint Genome Institute"/>
            <consortium name="Mycorrhizal Genomics Consortium"/>
            <person name="Kohler A."/>
            <person name="Kuo A."/>
            <person name="Nagy L.G."/>
            <person name="Floudas D."/>
            <person name="Copeland A."/>
            <person name="Barry K.W."/>
            <person name="Cichocki N."/>
            <person name="Veneault-Fourrey C."/>
            <person name="LaButti K."/>
            <person name="Lindquist E.A."/>
            <person name="Lipzen A."/>
            <person name="Lundell T."/>
            <person name="Morin E."/>
            <person name="Murat C."/>
            <person name="Riley R."/>
            <person name="Ohm R."/>
            <person name="Sun H."/>
            <person name="Tunlid A."/>
            <person name="Henrissat B."/>
            <person name="Grigoriev I.V."/>
            <person name="Hibbett D.S."/>
            <person name="Martin F."/>
        </authorList>
    </citation>
    <scope>NUCLEOTIDE SEQUENCE [LARGE SCALE GENOMIC DNA]</scope>
    <source>
        <strain evidence="2">h7</strain>
    </source>
</reference>
<organism evidence="1 2">
    <name type="scientific">Hebeloma cylindrosporum</name>
    <dbReference type="NCBI Taxonomy" id="76867"/>
    <lineage>
        <taxon>Eukaryota</taxon>
        <taxon>Fungi</taxon>
        <taxon>Dikarya</taxon>
        <taxon>Basidiomycota</taxon>
        <taxon>Agaricomycotina</taxon>
        <taxon>Agaricomycetes</taxon>
        <taxon>Agaricomycetidae</taxon>
        <taxon>Agaricales</taxon>
        <taxon>Agaricineae</taxon>
        <taxon>Hymenogastraceae</taxon>
        <taxon>Hebeloma</taxon>
    </lineage>
</organism>
<dbReference type="HOGENOM" id="CLU_043832_0_0_1"/>
<evidence type="ECO:0000313" key="2">
    <source>
        <dbReference type="Proteomes" id="UP000053424"/>
    </source>
</evidence>
<protein>
    <submittedName>
        <fullName evidence="1">Uncharacterized protein</fullName>
    </submittedName>
</protein>
<proteinExistence type="predicted"/>
<reference evidence="1 2" key="1">
    <citation type="submission" date="2014-04" db="EMBL/GenBank/DDBJ databases">
        <authorList>
            <consortium name="DOE Joint Genome Institute"/>
            <person name="Kuo A."/>
            <person name="Gay G."/>
            <person name="Dore J."/>
            <person name="Kohler A."/>
            <person name="Nagy L.G."/>
            <person name="Floudas D."/>
            <person name="Copeland A."/>
            <person name="Barry K.W."/>
            <person name="Cichocki N."/>
            <person name="Veneault-Fourrey C."/>
            <person name="LaButti K."/>
            <person name="Lindquist E.A."/>
            <person name="Lipzen A."/>
            <person name="Lundell T."/>
            <person name="Morin E."/>
            <person name="Murat C."/>
            <person name="Sun H."/>
            <person name="Tunlid A."/>
            <person name="Henrissat B."/>
            <person name="Grigoriev I.V."/>
            <person name="Hibbett D.S."/>
            <person name="Martin F."/>
            <person name="Nordberg H.P."/>
            <person name="Cantor M.N."/>
            <person name="Hua S.X."/>
        </authorList>
    </citation>
    <scope>NUCLEOTIDE SEQUENCE [LARGE SCALE GENOMIC DNA]</scope>
    <source>
        <strain evidence="2">h7</strain>
    </source>
</reference>
<dbReference type="EMBL" id="KN831791">
    <property type="protein sequence ID" value="KIM38399.1"/>
    <property type="molecule type" value="Genomic_DNA"/>
</dbReference>
<keyword evidence="2" id="KW-1185">Reference proteome</keyword>
<accession>A0A0C3C289</accession>
<gene>
    <name evidence="1" type="ORF">M413DRAFT_245635</name>
</gene>
<dbReference type="AlphaFoldDB" id="A0A0C3C289"/>
<sequence>MSAIMPQQLGPIEEIFPIEIIAHIFILCLPKDPLRHFQPDLTRAPLLLCHVCSVWRTIALNTPQLWNHFHHRLPIPRVSSSKSFWRIRPSSLDFMEWWSQNVRGDSLSLRLALKWSGNSHDWPSNPNRSASFLFSMLKSTRFLEIEQSYALMLERLRLRPWQYPNLESIFIREDPHDRDDSPWYISPSSWQISPSDFSFLYAPSVRKLASKKHYFLPNVLPSGKIHFSPSHLTHLFVNLSLSLSKWAILISGCETLEYARIHFTIKPEVEDNPVATRTSQSIVPRLRQLVLDCSSPELEHVLDNLSLPSLHSLHLRSEASALYGYVLPQLSICGLAALLSATPSLRILEISIPFRYNWISNSPPPSIPGHQRLGKCAPSLEILVLDVFNTRPGCDGMSPMEYISEMKNCGWLDNVWNRPTTEQKLRIVLVLEFPRNILHWLERVEDELDGVHISAEISTSTALRAWEISQEEHPKDRWFEEAKCTRLI</sequence>
<name>A0A0C3C289_HEBCY</name>